<protein>
    <submittedName>
        <fullName evidence="1">Uncharacterized protein</fullName>
    </submittedName>
</protein>
<evidence type="ECO:0000313" key="1">
    <source>
        <dbReference type="EMBL" id="KAI5682713.1"/>
    </source>
</evidence>
<sequence>MVDPLERWGVVGFGPIGITSDIISCFAMGQPPCGESGGIESKMPELVSDDLVMGSGLCPLSSAVALHVLLNSGVEVAQMCLDSFRLPSYIRTPHIGSSISDVKATKEKCFIITLHELFT</sequence>
<dbReference type="Proteomes" id="UP001060085">
    <property type="component" value="Linkage Group LG01"/>
</dbReference>
<organism evidence="1 2">
    <name type="scientific">Catharanthus roseus</name>
    <name type="common">Madagascar periwinkle</name>
    <name type="synonym">Vinca rosea</name>
    <dbReference type="NCBI Taxonomy" id="4058"/>
    <lineage>
        <taxon>Eukaryota</taxon>
        <taxon>Viridiplantae</taxon>
        <taxon>Streptophyta</taxon>
        <taxon>Embryophyta</taxon>
        <taxon>Tracheophyta</taxon>
        <taxon>Spermatophyta</taxon>
        <taxon>Magnoliopsida</taxon>
        <taxon>eudicotyledons</taxon>
        <taxon>Gunneridae</taxon>
        <taxon>Pentapetalae</taxon>
        <taxon>asterids</taxon>
        <taxon>lamiids</taxon>
        <taxon>Gentianales</taxon>
        <taxon>Apocynaceae</taxon>
        <taxon>Rauvolfioideae</taxon>
        <taxon>Vinceae</taxon>
        <taxon>Catharanthinae</taxon>
        <taxon>Catharanthus</taxon>
    </lineage>
</organism>
<gene>
    <name evidence="1" type="ORF">M9H77_03941</name>
</gene>
<accession>A0ACC0CD28</accession>
<evidence type="ECO:0000313" key="2">
    <source>
        <dbReference type="Proteomes" id="UP001060085"/>
    </source>
</evidence>
<reference evidence="2" key="1">
    <citation type="journal article" date="2023" name="Nat. Plants">
        <title>Single-cell RNA sequencing provides a high-resolution roadmap for understanding the multicellular compartmentation of specialized metabolism.</title>
        <authorList>
            <person name="Sun S."/>
            <person name="Shen X."/>
            <person name="Li Y."/>
            <person name="Li Y."/>
            <person name="Wang S."/>
            <person name="Li R."/>
            <person name="Zhang H."/>
            <person name="Shen G."/>
            <person name="Guo B."/>
            <person name="Wei J."/>
            <person name="Xu J."/>
            <person name="St-Pierre B."/>
            <person name="Chen S."/>
            <person name="Sun C."/>
        </authorList>
    </citation>
    <scope>NUCLEOTIDE SEQUENCE [LARGE SCALE GENOMIC DNA]</scope>
</reference>
<dbReference type="EMBL" id="CM044701">
    <property type="protein sequence ID" value="KAI5682713.1"/>
    <property type="molecule type" value="Genomic_DNA"/>
</dbReference>
<comment type="caution">
    <text evidence="1">The sequence shown here is derived from an EMBL/GenBank/DDBJ whole genome shotgun (WGS) entry which is preliminary data.</text>
</comment>
<name>A0ACC0CD28_CATRO</name>
<proteinExistence type="predicted"/>
<keyword evidence="2" id="KW-1185">Reference proteome</keyword>